<evidence type="ECO:0000259" key="5">
    <source>
        <dbReference type="PROSITE" id="PS51898"/>
    </source>
</evidence>
<evidence type="ECO:0000313" key="7">
    <source>
        <dbReference type="Proteomes" id="UP000183447"/>
    </source>
</evidence>
<keyword evidence="2" id="KW-0229">DNA integration</keyword>
<keyword evidence="3" id="KW-0238">DNA-binding</keyword>
<dbReference type="STRING" id="665118.SAMN02983003_3188"/>
<evidence type="ECO:0000256" key="1">
    <source>
        <dbReference type="ARBA" id="ARBA00008857"/>
    </source>
</evidence>
<comment type="similarity">
    <text evidence="1">Belongs to the 'phage' integrase family.</text>
</comment>
<gene>
    <name evidence="6" type="ORF">SAMN02983003_3188</name>
</gene>
<evidence type="ECO:0000256" key="4">
    <source>
        <dbReference type="ARBA" id="ARBA00023172"/>
    </source>
</evidence>
<evidence type="ECO:0000313" key="6">
    <source>
        <dbReference type="EMBL" id="SFZ86016.1"/>
    </source>
</evidence>
<dbReference type="PANTHER" id="PTHR30349">
    <property type="entry name" value="PHAGE INTEGRASE-RELATED"/>
    <property type="match status" value="1"/>
</dbReference>
<evidence type="ECO:0000256" key="3">
    <source>
        <dbReference type="ARBA" id="ARBA00023125"/>
    </source>
</evidence>
<dbReference type="GO" id="GO:0015074">
    <property type="term" value="P:DNA integration"/>
    <property type="evidence" value="ECO:0007669"/>
    <property type="project" value="UniProtKB-KW"/>
</dbReference>
<dbReference type="AlphaFoldDB" id="A0A1K2I118"/>
<dbReference type="SUPFAM" id="SSF56349">
    <property type="entry name" value="DNA breaking-rejoining enzymes"/>
    <property type="match status" value="1"/>
</dbReference>
<name>A0A1K2I118_9HYPH</name>
<dbReference type="CDD" id="cd00796">
    <property type="entry name" value="INT_Rci_Hp1_C"/>
    <property type="match status" value="1"/>
</dbReference>
<dbReference type="PANTHER" id="PTHR30349:SF41">
    <property type="entry name" value="INTEGRASE_RECOMBINASE PROTEIN MJ0367-RELATED"/>
    <property type="match status" value="1"/>
</dbReference>
<organism evidence="6 7">
    <name type="scientific">Devosia enhydra</name>
    <dbReference type="NCBI Taxonomy" id="665118"/>
    <lineage>
        <taxon>Bacteria</taxon>
        <taxon>Pseudomonadati</taxon>
        <taxon>Pseudomonadota</taxon>
        <taxon>Alphaproteobacteria</taxon>
        <taxon>Hyphomicrobiales</taxon>
        <taxon>Devosiaceae</taxon>
        <taxon>Devosia</taxon>
    </lineage>
</organism>
<dbReference type="PROSITE" id="PS51898">
    <property type="entry name" value="TYR_RECOMBINASE"/>
    <property type="match status" value="1"/>
</dbReference>
<dbReference type="InterPro" id="IPR002104">
    <property type="entry name" value="Integrase_catalytic"/>
</dbReference>
<dbReference type="OrthoDB" id="7216962at2"/>
<evidence type="ECO:0000256" key="2">
    <source>
        <dbReference type="ARBA" id="ARBA00022908"/>
    </source>
</evidence>
<dbReference type="InterPro" id="IPR011010">
    <property type="entry name" value="DNA_brk_join_enz"/>
</dbReference>
<keyword evidence="4" id="KW-0233">DNA recombination</keyword>
<dbReference type="Gene3D" id="1.10.443.10">
    <property type="entry name" value="Intergrase catalytic core"/>
    <property type="match status" value="1"/>
</dbReference>
<accession>A0A1K2I118</accession>
<dbReference type="GO" id="GO:0003677">
    <property type="term" value="F:DNA binding"/>
    <property type="evidence" value="ECO:0007669"/>
    <property type="project" value="UniProtKB-KW"/>
</dbReference>
<dbReference type="InterPro" id="IPR013762">
    <property type="entry name" value="Integrase-like_cat_sf"/>
</dbReference>
<dbReference type="Pfam" id="PF00589">
    <property type="entry name" value="Phage_integrase"/>
    <property type="match status" value="1"/>
</dbReference>
<reference evidence="6 7" key="1">
    <citation type="submission" date="2016-11" db="EMBL/GenBank/DDBJ databases">
        <authorList>
            <person name="Jaros S."/>
            <person name="Januszkiewicz K."/>
            <person name="Wedrychowicz H."/>
        </authorList>
    </citation>
    <scope>NUCLEOTIDE SEQUENCE [LARGE SCALE GENOMIC DNA]</scope>
    <source>
        <strain evidence="6 7">ATCC 23634</strain>
    </source>
</reference>
<dbReference type="InterPro" id="IPR050090">
    <property type="entry name" value="Tyrosine_recombinase_XerCD"/>
</dbReference>
<dbReference type="GO" id="GO:0006310">
    <property type="term" value="P:DNA recombination"/>
    <property type="evidence" value="ECO:0007669"/>
    <property type="project" value="UniProtKB-KW"/>
</dbReference>
<protein>
    <submittedName>
        <fullName evidence="6">Site-specific recombinase XerD</fullName>
    </submittedName>
</protein>
<sequence>MAAAVSALFPHARNAAPTFALAAKSYLDHGGEERYIPPIIGHFGSDRLLTEIAPFDIKQMAMVLYPDHCAATRNRQALTPARSVMLHGYERGWCPLIRLTRFKQEPPKRKSPASAAWLHLFTRQCDLDGLPHVAALVLFMAQTAARVSEAVRLEWKDVDLVGRRALLLRTKTDRNSVRHLTDELCGRLRVLAADRGPGDRVFRYASRYSVNERLEAVCQRAGISYKPSHSCGRHSFATNAMAMGADVKTAMEAGGWKSSAVFIETYVHSPNAGRLVADRFNALDFGGL</sequence>
<keyword evidence="7" id="KW-1185">Reference proteome</keyword>
<dbReference type="RefSeq" id="WP_072345289.1">
    <property type="nucleotide sequence ID" value="NZ_FPKU01000003.1"/>
</dbReference>
<proteinExistence type="inferred from homology"/>
<dbReference type="Proteomes" id="UP000183447">
    <property type="component" value="Unassembled WGS sequence"/>
</dbReference>
<feature type="domain" description="Tyr recombinase" evidence="5">
    <location>
        <begin position="108"/>
        <end position="280"/>
    </location>
</feature>
<dbReference type="EMBL" id="FPKU01000003">
    <property type="protein sequence ID" value="SFZ86016.1"/>
    <property type="molecule type" value="Genomic_DNA"/>
</dbReference>